<dbReference type="AlphaFoldDB" id="A0A2H1JYG7"/>
<evidence type="ECO:0000313" key="2">
    <source>
        <dbReference type="Proteomes" id="UP000234382"/>
    </source>
</evidence>
<name>A0A2H1JYG7_9MICO</name>
<protein>
    <submittedName>
        <fullName evidence="1">Uncharacterized protein</fullName>
    </submittedName>
</protein>
<gene>
    <name evidence="1" type="ORF">BI49514_02492</name>
</gene>
<evidence type="ECO:0000313" key="1">
    <source>
        <dbReference type="EMBL" id="SMX92358.1"/>
    </source>
</evidence>
<proteinExistence type="predicted"/>
<accession>A0A2H1JYG7</accession>
<sequence>MMTLGGRRFAGRWQERSGFSAEEYRARLTSAELPDISRQENVRAEYWAQIGQALNVDQTHVEAMEAEMWDEYCGSLNTELCEYAAALRPRAGMAILSNSVDGRGARKNGGSGSVKSLTRFFTVTRRVCSSPKVKPMRMRLSDWVPMQTMCSSLMTTRCVPRVLVPWA</sequence>
<keyword evidence="2" id="KW-1185">Reference proteome</keyword>
<dbReference type="Proteomes" id="UP000234382">
    <property type="component" value="Unassembled WGS sequence"/>
</dbReference>
<dbReference type="EMBL" id="FXYX01000019">
    <property type="protein sequence ID" value="SMX92358.1"/>
    <property type="molecule type" value="Genomic_DNA"/>
</dbReference>
<organism evidence="1 2">
    <name type="scientific">Brevibacterium iodinum ATCC 49514</name>
    <dbReference type="NCBI Taxonomy" id="1255616"/>
    <lineage>
        <taxon>Bacteria</taxon>
        <taxon>Bacillati</taxon>
        <taxon>Actinomycetota</taxon>
        <taxon>Actinomycetes</taxon>
        <taxon>Micrococcales</taxon>
        <taxon>Brevibacteriaceae</taxon>
        <taxon>Brevibacterium</taxon>
    </lineage>
</organism>
<reference evidence="2" key="1">
    <citation type="submission" date="2017-03" db="EMBL/GenBank/DDBJ databases">
        <authorList>
            <person name="Monnet C."/>
        </authorList>
    </citation>
    <scope>NUCLEOTIDE SEQUENCE [LARGE SCALE GENOMIC DNA]</scope>
    <source>
        <strain evidence="2">ATCC 49514</strain>
    </source>
</reference>